<gene>
    <name evidence="2" type="ORF">SAMN04488024_10478</name>
</gene>
<organism evidence="2 3">
    <name type="scientific">Pedobacter soli</name>
    <dbReference type="NCBI Taxonomy" id="390242"/>
    <lineage>
        <taxon>Bacteria</taxon>
        <taxon>Pseudomonadati</taxon>
        <taxon>Bacteroidota</taxon>
        <taxon>Sphingobacteriia</taxon>
        <taxon>Sphingobacteriales</taxon>
        <taxon>Sphingobacteriaceae</taxon>
        <taxon>Pedobacter</taxon>
    </lineage>
</organism>
<dbReference type="AlphaFoldDB" id="A0A1G6RW98"/>
<evidence type="ECO:0008006" key="4">
    <source>
        <dbReference type="Google" id="ProtNLM"/>
    </source>
</evidence>
<dbReference type="EMBL" id="FMZH01000004">
    <property type="protein sequence ID" value="SDD08950.1"/>
    <property type="molecule type" value="Genomic_DNA"/>
</dbReference>
<dbReference type="InterPro" id="IPR045690">
    <property type="entry name" value="DUF6055"/>
</dbReference>
<evidence type="ECO:0000313" key="3">
    <source>
        <dbReference type="Proteomes" id="UP000199455"/>
    </source>
</evidence>
<feature type="signal peptide" evidence="1">
    <location>
        <begin position="1"/>
        <end position="31"/>
    </location>
</feature>
<sequence length="454" mass="51872">MCPIKNNTLSAHFLLSFCLLLSIFFCNSTYSQTAKQRYIPAKVWMVPEGNDFDNAESEYSYQRMVESDNLAIFWSKAFGPDLSQNPDPALRLNMNDILKECDRFYNFYVDSLAFVNKGKSVTDRYKLLIFVFKGKEGTAFGGGEEHKIGIAWTPITRISKAPFGALAHEIGHCFQYLVNADGSWAFTSSPKGSRGQPIFEMTSQFMLWHVYPEWMTFENYHLESYLKKTHYAFLHETNQYHSPYVLEYWANKHGVKFIGKLWQQALKGEDAVMAYKRITNTSQTKFNDEMHEAAARFITWDLDQAKKAGKSYANKHFTVLDSLASGWYQIKSTNCPQNYGYNGIQLKVPQKASTIKLDFKGIAGADGFRNINLNDAGWRYSFVAVQKDGKPVYGKIHTDHESSVKFNVPAGTTYLWLVVSGAPSTHWEHITDGKDENDEQWPYKIRLTGTSLAK</sequence>
<dbReference type="RefSeq" id="WP_090768113.1">
    <property type="nucleotide sequence ID" value="NZ_FMZH01000004.1"/>
</dbReference>
<keyword evidence="3" id="KW-1185">Reference proteome</keyword>
<protein>
    <recommendedName>
        <fullName evidence="4">DUF4859 domain-containing protein</fullName>
    </recommendedName>
</protein>
<accession>A0A1G6RW98</accession>
<evidence type="ECO:0000313" key="2">
    <source>
        <dbReference type="EMBL" id="SDD08950.1"/>
    </source>
</evidence>
<dbReference type="Pfam" id="PF19527">
    <property type="entry name" value="DUF6055"/>
    <property type="match status" value="1"/>
</dbReference>
<dbReference type="STRING" id="390242.SAMN04488024_10478"/>
<proteinExistence type="predicted"/>
<feature type="chain" id="PRO_5011500507" description="DUF4859 domain-containing protein" evidence="1">
    <location>
        <begin position="32"/>
        <end position="454"/>
    </location>
</feature>
<keyword evidence="1" id="KW-0732">Signal</keyword>
<dbReference type="Proteomes" id="UP000199455">
    <property type="component" value="Unassembled WGS sequence"/>
</dbReference>
<evidence type="ECO:0000256" key="1">
    <source>
        <dbReference type="SAM" id="SignalP"/>
    </source>
</evidence>
<reference evidence="3" key="1">
    <citation type="submission" date="2016-10" db="EMBL/GenBank/DDBJ databases">
        <authorList>
            <person name="Varghese N."/>
            <person name="Submissions S."/>
        </authorList>
    </citation>
    <scope>NUCLEOTIDE SEQUENCE [LARGE SCALE GENOMIC DNA]</scope>
    <source>
        <strain evidence="3">DSM 18609</strain>
    </source>
</reference>
<name>A0A1G6RW98_9SPHI</name>